<dbReference type="STRING" id="228957.SAMN04488008_10748"/>
<dbReference type="PIRSF" id="PIRSF028451">
    <property type="entry name" value="UCP028451"/>
    <property type="match status" value="1"/>
</dbReference>
<name>A0A1H7UA40_9FLAO</name>
<dbReference type="EMBL" id="FNZN01000007">
    <property type="protein sequence ID" value="SEL93606.1"/>
    <property type="molecule type" value="Genomic_DNA"/>
</dbReference>
<evidence type="ECO:0000313" key="1">
    <source>
        <dbReference type="EMBL" id="SEL93606.1"/>
    </source>
</evidence>
<organism evidence="1 2">
    <name type="scientific">Maribacter orientalis</name>
    <dbReference type="NCBI Taxonomy" id="228957"/>
    <lineage>
        <taxon>Bacteria</taxon>
        <taxon>Pseudomonadati</taxon>
        <taxon>Bacteroidota</taxon>
        <taxon>Flavobacteriia</taxon>
        <taxon>Flavobacteriales</taxon>
        <taxon>Flavobacteriaceae</taxon>
        <taxon>Maribacter</taxon>
    </lineage>
</organism>
<dbReference type="AlphaFoldDB" id="A0A1H7UA40"/>
<sequence length="239" mass="28335">MVNFSLKSQELGRMLETNITKSTFQFLNSLKKNNNREWFAEHKTEFTIESEKVNFFFNYILEKLKSHDEIERLKVFRIYRDVRFSKNKTPYKSNFSASFARAGNHRRGGYYLQIEPGNSFIATGFWNPEKEDLLRIRKEWEIDTTELVEIVENDTFKKVWGQLEGEELKTAPKGFDKEDPNIEFIRKKQFIFVRKFSDNEVLSNDFAAQIDESFKLIKPYFDLMSNILTTNLNGESLLN</sequence>
<dbReference type="Pfam" id="PF09365">
    <property type="entry name" value="DUF2461"/>
    <property type="match status" value="1"/>
</dbReference>
<dbReference type="PANTHER" id="PTHR36452:SF1">
    <property type="entry name" value="DUF2461 DOMAIN-CONTAINING PROTEIN"/>
    <property type="match status" value="1"/>
</dbReference>
<accession>A0A1H7UA40</accession>
<protein>
    <submittedName>
        <fullName evidence="1">TIGR02453 family protein</fullName>
    </submittedName>
</protein>
<dbReference type="NCBIfam" id="TIGR02453">
    <property type="entry name" value="TIGR02453 family protein"/>
    <property type="match status" value="1"/>
</dbReference>
<dbReference type="InterPro" id="IPR015996">
    <property type="entry name" value="UCP028451"/>
</dbReference>
<gene>
    <name evidence="1" type="ORF">SAMN04488008_10748</name>
</gene>
<evidence type="ECO:0000313" key="2">
    <source>
        <dbReference type="Proteomes" id="UP000198990"/>
    </source>
</evidence>
<reference evidence="2" key="1">
    <citation type="submission" date="2016-10" db="EMBL/GenBank/DDBJ databases">
        <authorList>
            <person name="Varghese N."/>
            <person name="Submissions S."/>
        </authorList>
    </citation>
    <scope>NUCLEOTIDE SEQUENCE [LARGE SCALE GENOMIC DNA]</scope>
    <source>
        <strain evidence="2">DSM 16471</strain>
    </source>
</reference>
<dbReference type="InterPro" id="IPR012808">
    <property type="entry name" value="CHP02453"/>
</dbReference>
<keyword evidence="2" id="KW-1185">Reference proteome</keyword>
<dbReference type="Proteomes" id="UP000198990">
    <property type="component" value="Unassembled WGS sequence"/>
</dbReference>
<dbReference type="PANTHER" id="PTHR36452">
    <property type="entry name" value="CHROMOSOME 12, WHOLE GENOME SHOTGUN SEQUENCE"/>
    <property type="match status" value="1"/>
</dbReference>
<proteinExistence type="predicted"/>